<feature type="compositionally biased region" description="Acidic residues" evidence="1">
    <location>
        <begin position="73"/>
        <end position="84"/>
    </location>
</feature>
<dbReference type="CTD" id="20243283"/>
<proteinExistence type="predicted"/>
<dbReference type="AlphaFoldDB" id="V4BVU0"/>
<evidence type="ECO:0000256" key="1">
    <source>
        <dbReference type="SAM" id="MobiDB-lite"/>
    </source>
</evidence>
<gene>
    <name evidence="2" type="ORF">LOTGIDRAFT_175614</name>
</gene>
<dbReference type="HOGENOM" id="CLU_1580292_0_0_1"/>
<keyword evidence="3" id="KW-1185">Reference proteome</keyword>
<dbReference type="KEGG" id="lgi:LOTGIDRAFT_175614"/>
<dbReference type="Proteomes" id="UP000030746">
    <property type="component" value="Unassembled WGS sequence"/>
</dbReference>
<organism evidence="2 3">
    <name type="scientific">Lottia gigantea</name>
    <name type="common">Giant owl limpet</name>
    <dbReference type="NCBI Taxonomy" id="225164"/>
    <lineage>
        <taxon>Eukaryota</taxon>
        <taxon>Metazoa</taxon>
        <taxon>Spiralia</taxon>
        <taxon>Lophotrochozoa</taxon>
        <taxon>Mollusca</taxon>
        <taxon>Gastropoda</taxon>
        <taxon>Patellogastropoda</taxon>
        <taxon>Lottioidea</taxon>
        <taxon>Lottiidae</taxon>
        <taxon>Lottia</taxon>
    </lineage>
</organism>
<reference evidence="2 3" key="1">
    <citation type="journal article" date="2013" name="Nature">
        <title>Insights into bilaterian evolution from three spiralian genomes.</title>
        <authorList>
            <person name="Simakov O."/>
            <person name="Marletaz F."/>
            <person name="Cho S.J."/>
            <person name="Edsinger-Gonzales E."/>
            <person name="Havlak P."/>
            <person name="Hellsten U."/>
            <person name="Kuo D.H."/>
            <person name="Larsson T."/>
            <person name="Lv J."/>
            <person name="Arendt D."/>
            <person name="Savage R."/>
            <person name="Osoegawa K."/>
            <person name="de Jong P."/>
            <person name="Grimwood J."/>
            <person name="Chapman J.A."/>
            <person name="Shapiro H."/>
            <person name="Aerts A."/>
            <person name="Otillar R.P."/>
            <person name="Terry A.Y."/>
            <person name="Boore J.L."/>
            <person name="Grigoriev I.V."/>
            <person name="Lindberg D.R."/>
            <person name="Seaver E.C."/>
            <person name="Weisblat D.A."/>
            <person name="Putnam N.H."/>
            <person name="Rokhsar D.S."/>
        </authorList>
    </citation>
    <scope>NUCLEOTIDE SEQUENCE [LARGE SCALE GENOMIC DNA]</scope>
</reference>
<evidence type="ECO:0000313" key="2">
    <source>
        <dbReference type="EMBL" id="ESO93159.1"/>
    </source>
</evidence>
<sequence length="169" mass="19157">MWIIIVSLLKEHAKPAPTAPVPKPRRQRRSQPEPEPEPEPDDVEEVSDDEFAIAYVERDTPFDLPASPTVELFADEESQQELDPVEPQLQEPVSDDSEESSPVPVPRTSGRRRQLPSKYSDYIMQQSTAPSVSFSVVEVFEYLQSEEFHGLSDKNRKLVSEALRLAHGF</sequence>
<evidence type="ECO:0000313" key="3">
    <source>
        <dbReference type="Proteomes" id="UP000030746"/>
    </source>
</evidence>
<protein>
    <submittedName>
        <fullName evidence="2">Uncharacterized protein</fullName>
    </submittedName>
</protein>
<feature type="region of interest" description="Disordered" evidence="1">
    <location>
        <begin position="13"/>
        <end position="118"/>
    </location>
</feature>
<name>V4BVU0_LOTGI</name>
<accession>V4BVU0</accession>
<feature type="compositionally biased region" description="Acidic residues" evidence="1">
    <location>
        <begin position="34"/>
        <end position="51"/>
    </location>
</feature>
<dbReference type="GeneID" id="20243283"/>
<dbReference type="EMBL" id="KB201973">
    <property type="protein sequence ID" value="ESO93159.1"/>
    <property type="molecule type" value="Genomic_DNA"/>
</dbReference>
<dbReference type="RefSeq" id="XP_009056156.1">
    <property type="nucleotide sequence ID" value="XM_009057908.1"/>
</dbReference>